<dbReference type="GO" id="GO:0008233">
    <property type="term" value="F:peptidase activity"/>
    <property type="evidence" value="ECO:0007669"/>
    <property type="project" value="UniProtKB-KW"/>
</dbReference>
<dbReference type="InterPro" id="IPR001972">
    <property type="entry name" value="Stomatin_HflK_fam"/>
</dbReference>
<dbReference type="CDD" id="cd03405">
    <property type="entry name" value="SPFH_HflC"/>
    <property type="match status" value="1"/>
</dbReference>
<keyword evidence="4" id="KW-1133">Transmembrane helix</keyword>
<dbReference type="InterPro" id="IPR001107">
    <property type="entry name" value="Band_7"/>
</dbReference>
<dbReference type="SMART" id="SM00244">
    <property type="entry name" value="PHB"/>
    <property type="match status" value="1"/>
</dbReference>
<gene>
    <name evidence="8" type="ORF">EDC25_102205</name>
</gene>
<evidence type="ECO:0000313" key="8">
    <source>
        <dbReference type="EMBL" id="TCT00836.1"/>
    </source>
</evidence>
<dbReference type="PANTHER" id="PTHR42911:SF1">
    <property type="entry name" value="MODULATOR OF FTSH PROTEASE HFLC"/>
    <property type="match status" value="1"/>
</dbReference>
<comment type="function">
    <text evidence="6">HflC and HflK could regulate a protease.</text>
</comment>
<comment type="similarity">
    <text evidence="2 6">Belongs to the band 7/mec-2 family. HflC subfamily.</text>
</comment>
<dbReference type="PRINTS" id="PR00721">
    <property type="entry name" value="STOMATIN"/>
</dbReference>
<reference evidence="8 9" key="1">
    <citation type="submission" date="2019-03" db="EMBL/GenBank/DDBJ databases">
        <title>Genomic Encyclopedia of Type Strains, Phase IV (KMG-IV): sequencing the most valuable type-strain genomes for metagenomic binning, comparative biology and taxonomic classification.</title>
        <authorList>
            <person name="Goeker M."/>
        </authorList>
    </citation>
    <scope>NUCLEOTIDE SEQUENCE [LARGE SCALE GENOMIC DNA]</scope>
    <source>
        <strain evidence="8 9">DSM 21944</strain>
    </source>
</reference>
<proteinExistence type="inferred from homology"/>
<name>A0A4S3KUH0_9GAMM</name>
<keyword evidence="5" id="KW-0472">Membrane</keyword>
<dbReference type="InterPro" id="IPR036013">
    <property type="entry name" value="Band_7/SPFH_dom_sf"/>
</dbReference>
<keyword evidence="8" id="KW-0378">Hydrolase</keyword>
<dbReference type="PIRSF" id="PIRSF005651">
    <property type="entry name" value="HflC"/>
    <property type="match status" value="1"/>
</dbReference>
<evidence type="ECO:0000256" key="2">
    <source>
        <dbReference type="ARBA" id="ARBA00007862"/>
    </source>
</evidence>
<dbReference type="AlphaFoldDB" id="A0A4S3KUH0"/>
<organism evidence="8 9">
    <name type="scientific">Pseudofulvimonas gallinarii</name>
    <dbReference type="NCBI Taxonomy" id="634155"/>
    <lineage>
        <taxon>Bacteria</taxon>
        <taxon>Pseudomonadati</taxon>
        <taxon>Pseudomonadota</taxon>
        <taxon>Gammaproteobacteria</taxon>
        <taxon>Lysobacterales</taxon>
        <taxon>Rhodanobacteraceae</taxon>
        <taxon>Pseudofulvimonas</taxon>
    </lineage>
</organism>
<keyword evidence="3" id="KW-0812">Transmembrane</keyword>
<dbReference type="Gene3D" id="3.30.479.30">
    <property type="entry name" value="Band 7 domain"/>
    <property type="match status" value="1"/>
</dbReference>
<dbReference type="Proteomes" id="UP000294599">
    <property type="component" value="Unassembled WGS sequence"/>
</dbReference>
<evidence type="ECO:0000256" key="5">
    <source>
        <dbReference type="ARBA" id="ARBA00023136"/>
    </source>
</evidence>
<evidence type="ECO:0000313" key="9">
    <source>
        <dbReference type="Proteomes" id="UP000294599"/>
    </source>
</evidence>
<dbReference type="RefSeq" id="WP_123522124.1">
    <property type="nucleotide sequence ID" value="NZ_JBHLWF010000013.1"/>
</dbReference>
<dbReference type="EMBL" id="SMAF01000002">
    <property type="protein sequence ID" value="TCT00836.1"/>
    <property type="molecule type" value="Genomic_DNA"/>
</dbReference>
<dbReference type="NCBIfam" id="TIGR01932">
    <property type="entry name" value="hflC"/>
    <property type="match status" value="1"/>
</dbReference>
<comment type="caution">
    <text evidence="8">The sequence shown here is derived from an EMBL/GenBank/DDBJ whole genome shotgun (WGS) entry which is preliminary data.</text>
</comment>
<evidence type="ECO:0000256" key="1">
    <source>
        <dbReference type="ARBA" id="ARBA00004167"/>
    </source>
</evidence>
<sequence length="289" mass="32634">MRPAILIVAALVLLVLANSLFTVSEHQTAALFRLGAITRSDIQPGLHFKVPFIESVRRFDRRLLTLDAQPERYLTSEKKDVSVDFFVRWRIVDVSRFYQATGGNESNALARLNPIVKEALRNEFNQRTLAEVVADVRTNLTDVLKAKSDEAARALGITVVDVRIKRIELPEDSEVIDSVFRRMREERRRVANELRAQGGEAAERVRADADRQANVLLAEAERDAQTLRGEGDARAAEVYAAAYGSDAEFYGFYRSLQAYREAFRGGTDVMVLDPNSEFFRYFGEGARAR</sequence>
<accession>A0A4S3KUH0</accession>
<evidence type="ECO:0000256" key="4">
    <source>
        <dbReference type="ARBA" id="ARBA00022989"/>
    </source>
</evidence>
<dbReference type="Pfam" id="PF01145">
    <property type="entry name" value="Band_7"/>
    <property type="match status" value="1"/>
</dbReference>
<comment type="subcellular location">
    <subcellularLocation>
        <location evidence="1">Membrane</location>
        <topology evidence="1">Single-pass membrane protein</topology>
    </subcellularLocation>
</comment>
<feature type="domain" description="Band 7" evidence="7">
    <location>
        <begin position="18"/>
        <end position="183"/>
    </location>
</feature>
<keyword evidence="9" id="KW-1185">Reference proteome</keyword>
<keyword evidence="8" id="KW-0645">Protease</keyword>
<dbReference type="GO" id="GO:0006508">
    <property type="term" value="P:proteolysis"/>
    <property type="evidence" value="ECO:0007669"/>
    <property type="project" value="UniProtKB-KW"/>
</dbReference>
<dbReference type="SUPFAM" id="SSF117892">
    <property type="entry name" value="Band 7/SPFH domain"/>
    <property type="match status" value="1"/>
</dbReference>
<protein>
    <recommendedName>
        <fullName evidence="6">Protein HflC</fullName>
    </recommendedName>
</protein>
<evidence type="ECO:0000256" key="6">
    <source>
        <dbReference type="PIRNR" id="PIRNR005651"/>
    </source>
</evidence>
<dbReference type="GO" id="GO:0016020">
    <property type="term" value="C:membrane"/>
    <property type="evidence" value="ECO:0007669"/>
    <property type="project" value="UniProtKB-SubCell"/>
</dbReference>
<dbReference type="InterPro" id="IPR010200">
    <property type="entry name" value="HflC"/>
</dbReference>
<dbReference type="OrthoDB" id="9812991at2"/>
<evidence type="ECO:0000259" key="7">
    <source>
        <dbReference type="SMART" id="SM00244"/>
    </source>
</evidence>
<evidence type="ECO:0000256" key="3">
    <source>
        <dbReference type="ARBA" id="ARBA00022692"/>
    </source>
</evidence>
<dbReference type="PANTHER" id="PTHR42911">
    <property type="entry name" value="MODULATOR OF FTSH PROTEASE HFLC"/>
    <property type="match status" value="1"/>
</dbReference>